<proteinExistence type="predicted"/>
<evidence type="ECO:0000313" key="2">
    <source>
        <dbReference type="Proteomes" id="UP000305067"/>
    </source>
</evidence>
<reference evidence="1 2" key="1">
    <citation type="journal article" date="2019" name="Nat. Ecol. Evol.">
        <title>Megaphylogeny resolves global patterns of mushroom evolution.</title>
        <authorList>
            <person name="Varga T."/>
            <person name="Krizsan K."/>
            <person name="Foldi C."/>
            <person name="Dima B."/>
            <person name="Sanchez-Garcia M."/>
            <person name="Sanchez-Ramirez S."/>
            <person name="Szollosi G.J."/>
            <person name="Szarkandi J.G."/>
            <person name="Papp V."/>
            <person name="Albert L."/>
            <person name="Andreopoulos W."/>
            <person name="Angelini C."/>
            <person name="Antonin V."/>
            <person name="Barry K.W."/>
            <person name="Bougher N.L."/>
            <person name="Buchanan P."/>
            <person name="Buyck B."/>
            <person name="Bense V."/>
            <person name="Catcheside P."/>
            <person name="Chovatia M."/>
            <person name="Cooper J."/>
            <person name="Damon W."/>
            <person name="Desjardin D."/>
            <person name="Finy P."/>
            <person name="Geml J."/>
            <person name="Haridas S."/>
            <person name="Hughes K."/>
            <person name="Justo A."/>
            <person name="Karasinski D."/>
            <person name="Kautmanova I."/>
            <person name="Kiss B."/>
            <person name="Kocsube S."/>
            <person name="Kotiranta H."/>
            <person name="LaButti K.M."/>
            <person name="Lechner B.E."/>
            <person name="Liimatainen K."/>
            <person name="Lipzen A."/>
            <person name="Lukacs Z."/>
            <person name="Mihaltcheva S."/>
            <person name="Morgado L.N."/>
            <person name="Niskanen T."/>
            <person name="Noordeloos M.E."/>
            <person name="Ohm R.A."/>
            <person name="Ortiz-Santana B."/>
            <person name="Ovrebo C."/>
            <person name="Racz N."/>
            <person name="Riley R."/>
            <person name="Savchenko A."/>
            <person name="Shiryaev A."/>
            <person name="Soop K."/>
            <person name="Spirin V."/>
            <person name="Szebenyi C."/>
            <person name="Tomsovsky M."/>
            <person name="Tulloss R.E."/>
            <person name="Uehling J."/>
            <person name="Grigoriev I.V."/>
            <person name="Vagvolgyi C."/>
            <person name="Papp T."/>
            <person name="Martin F.M."/>
            <person name="Miettinen O."/>
            <person name="Hibbett D.S."/>
            <person name="Nagy L.G."/>
        </authorList>
    </citation>
    <scope>NUCLEOTIDE SEQUENCE [LARGE SCALE GENOMIC DNA]</scope>
    <source>
        <strain evidence="1 2">CBS 309.79</strain>
    </source>
</reference>
<organism evidence="1 2">
    <name type="scientific">Pterulicium gracile</name>
    <dbReference type="NCBI Taxonomy" id="1884261"/>
    <lineage>
        <taxon>Eukaryota</taxon>
        <taxon>Fungi</taxon>
        <taxon>Dikarya</taxon>
        <taxon>Basidiomycota</taxon>
        <taxon>Agaricomycotina</taxon>
        <taxon>Agaricomycetes</taxon>
        <taxon>Agaricomycetidae</taxon>
        <taxon>Agaricales</taxon>
        <taxon>Pleurotineae</taxon>
        <taxon>Pterulaceae</taxon>
        <taxon>Pterulicium</taxon>
    </lineage>
</organism>
<dbReference type="OrthoDB" id="2273864at2759"/>
<sequence>MSPFYAKYSYHPSFTIDPVNSQSVPKGDEQLDRLHKVQGELQGMLEIAAQQMKQYHNEWVNKVLRYNAALQVPTVVLQIHLTAKSGTGQRQPPFLTSSGTHHVFPKLRGLTLRGIPEDQFLSRMTTPQLRALELHGAKPNIFSSFIAQSSAPDGACRIEHLTAHALHIYTLPAVILSMTSLRGLASPNNLPSLHAIQITTVGFGSLIVVDTSSSGSSEIELAPGGPTVTTTGMWLDDEDFYGGIKKITEFVSCRYLTPCVDTEIGSTPRVHHPAVPRANRPHLRFIFRDVDDDDDVLREWTKHALKELKQAVVKARVTNGGKFDPAVGEVIPGHLIKSRLRTAWTGFSPVLCNERRALVTLDRELKKESSR</sequence>
<dbReference type="EMBL" id="ML178839">
    <property type="protein sequence ID" value="TFK98502.1"/>
    <property type="molecule type" value="Genomic_DNA"/>
</dbReference>
<keyword evidence="2" id="KW-1185">Reference proteome</keyword>
<dbReference type="Proteomes" id="UP000305067">
    <property type="component" value="Unassembled WGS sequence"/>
</dbReference>
<evidence type="ECO:0000313" key="1">
    <source>
        <dbReference type="EMBL" id="TFK98502.1"/>
    </source>
</evidence>
<name>A0A5C3Q929_9AGAR</name>
<protein>
    <submittedName>
        <fullName evidence="1">Uncharacterized protein</fullName>
    </submittedName>
</protein>
<dbReference type="AlphaFoldDB" id="A0A5C3Q929"/>
<accession>A0A5C3Q929</accession>
<gene>
    <name evidence="1" type="ORF">BDV98DRAFT_606800</name>
</gene>